<keyword evidence="10" id="KW-1185">Reference proteome</keyword>
<feature type="transmembrane region" description="Helical" evidence="7">
    <location>
        <begin position="313"/>
        <end position="335"/>
    </location>
</feature>
<feature type="transmembrane region" description="Helical" evidence="7">
    <location>
        <begin position="237"/>
        <end position="256"/>
    </location>
</feature>
<feature type="transmembrane region" description="Helical" evidence="7">
    <location>
        <begin position="276"/>
        <end position="292"/>
    </location>
</feature>
<evidence type="ECO:0000256" key="5">
    <source>
        <dbReference type="ARBA" id="ARBA00023065"/>
    </source>
</evidence>
<dbReference type="Pfam" id="PF01794">
    <property type="entry name" value="Ferric_reduct"/>
    <property type="match status" value="1"/>
</dbReference>
<dbReference type="Proteomes" id="UP001369815">
    <property type="component" value="Unassembled WGS sequence"/>
</dbReference>
<dbReference type="GO" id="GO:0000293">
    <property type="term" value="F:ferric-chelate reductase activity"/>
    <property type="evidence" value="ECO:0007669"/>
    <property type="project" value="TreeGrafter"/>
</dbReference>
<sequence>MKIDIIILTTASLAAAKSLKGHGLIGYGISMYDPICAYACHDAISRYQLSCSNTGMGHDNMGGHPSRGFETSDNCYATDDNFLRSVAYCINLRCVSYALSDLEYYWANFLIGRKPGQVFPKESYSGTLLHTDPPPDIVVSPKLILNQTTLVSDQDYSREYDRISSFRQAEITQSEFGLIIFVTGAAIPIACSLLRYVPFPKALTSQFNAYFINPPIFGRRHRQPFHNLALLPTRGQALAIAYFTLINVILLCINYPTVSDQERNNELLRCVANRMGMLSFANFALLVLYAGRNNILLSITDWSYSTFLLLHRWIAIICTLEACVHASIYLKAYLAVGAFATERKKTYWIWGIVAVLLMSILLPASSLPLRQKFYNLFLASHFAFALVALVGCYFHVYYRYMNQWGYETWIYIAFSFWAFDRVMRVARLARNGVRKANITVLDKNYIRIDIPDITAQGHAYLYFPTITWLVWENHPFSILGTTMADETRMAPRVEMSSENSNVPLDDQANALAYAPTTTSVNSEGLIPQTNVSRSFKPCLTFFVSTTGKGLTTALRTKTVLPVLVEASYAATSLDELRLVPNCILVAGGVGISAVVTALRIRTGRTRLFWGIRSKSLAEAVSNSLGPDILVPGVIGEIAVGRRLNLRVILEREVVKDGETAVVVCGPNTMADELVKKPARNIAATKN</sequence>
<evidence type="ECO:0000256" key="6">
    <source>
        <dbReference type="ARBA" id="ARBA00023136"/>
    </source>
</evidence>
<organism evidence="9 10">
    <name type="scientific">Daldinia eschscholtzii</name>
    <dbReference type="NCBI Taxonomy" id="292717"/>
    <lineage>
        <taxon>Eukaryota</taxon>
        <taxon>Fungi</taxon>
        <taxon>Dikarya</taxon>
        <taxon>Ascomycota</taxon>
        <taxon>Pezizomycotina</taxon>
        <taxon>Sordariomycetes</taxon>
        <taxon>Xylariomycetidae</taxon>
        <taxon>Xylariales</taxon>
        <taxon>Hypoxylaceae</taxon>
        <taxon>Daldinia</taxon>
    </lineage>
</organism>
<evidence type="ECO:0000256" key="1">
    <source>
        <dbReference type="ARBA" id="ARBA00004141"/>
    </source>
</evidence>
<evidence type="ECO:0000313" key="9">
    <source>
        <dbReference type="EMBL" id="KAK6957246.1"/>
    </source>
</evidence>
<feature type="transmembrane region" description="Helical" evidence="7">
    <location>
        <begin position="347"/>
        <end position="364"/>
    </location>
</feature>
<dbReference type="EMBL" id="JBANMG010000001">
    <property type="protein sequence ID" value="KAK6957246.1"/>
    <property type="molecule type" value="Genomic_DNA"/>
</dbReference>
<feature type="transmembrane region" description="Helical" evidence="7">
    <location>
        <begin position="376"/>
        <end position="396"/>
    </location>
</feature>
<evidence type="ECO:0000256" key="2">
    <source>
        <dbReference type="ARBA" id="ARBA00022448"/>
    </source>
</evidence>
<gene>
    <name evidence="9" type="ORF">Daesc_000028</name>
</gene>
<proteinExistence type="predicted"/>
<keyword evidence="5" id="KW-0406">Ion transport</keyword>
<dbReference type="AlphaFoldDB" id="A0AAX6MXK0"/>
<dbReference type="GO" id="GO:0015677">
    <property type="term" value="P:copper ion import"/>
    <property type="evidence" value="ECO:0007669"/>
    <property type="project" value="TreeGrafter"/>
</dbReference>
<name>A0AAX6MXK0_9PEZI</name>
<accession>A0AAX6MXK0</accession>
<protein>
    <recommendedName>
        <fullName evidence="8">Ferric oxidoreductase domain-containing protein</fullName>
    </recommendedName>
</protein>
<evidence type="ECO:0000256" key="7">
    <source>
        <dbReference type="SAM" id="Phobius"/>
    </source>
</evidence>
<dbReference type="PANTHER" id="PTHR32361:SF9">
    <property type="entry name" value="FERRIC REDUCTASE TRANSMEMBRANE COMPONENT 3-RELATED"/>
    <property type="match status" value="1"/>
</dbReference>
<dbReference type="GO" id="GO:0005886">
    <property type="term" value="C:plasma membrane"/>
    <property type="evidence" value="ECO:0007669"/>
    <property type="project" value="TreeGrafter"/>
</dbReference>
<evidence type="ECO:0000259" key="8">
    <source>
        <dbReference type="Pfam" id="PF01794"/>
    </source>
</evidence>
<keyword evidence="4 7" id="KW-1133">Transmembrane helix</keyword>
<keyword evidence="6 7" id="KW-0472">Membrane</keyword>
<dbReference type="SUPFAM" id="SSF52343">
    <property type="entry name" value="Ferredoxin reductase-like, C-terminal NADP-linked domain"/>
    <property type="match status" value="1"/>
</dbReference>
<evidence type="ECO:0000313" key="10">
    <source>
        <dbReference type="Proteomes" id="UP001369815"/>
    </source>
</evidence>
<feature type="domain" description="Ferric oxidoreductase" evidence="8">
    <location>
        <begin position="275"/>
        <end position="392"/>
    </location>
</feature>
<comment type="subcellular location">
    <subcellularLocation>
        <location evidence="1">Membrane</location>
        <topology evidence="1">Multi-pass membrane protein</topology>
    </subcellularLocation>
</comment>
<reference evidence="9 10" key="1">
    <citation type="journal article" date="2024" name="Front Chem Biol">
        <title>Unveiling the potential of Daldinia eschscholtzii MFLUCC 19-0629 through bioactivity and bioinformatics studies for enhanced sustainable agriculture production.</title>
        <authorList>
            <person name="Brooks S."/>
            <person name="Weaver J.A."/>
            <person name="Klomchit A."/>
            <person name="Alharthi S.A."/>
            <person name="Onlamun T."/>
            <person name="Nurani R."/>
            <person name="Vong T.K."/>
            <person name="Alberti F."/>
            <person name="Greco C."/>
        </authorList>
    </citation>
    <scope>NUCLEOTIDE SEQUENCE [LARGE SCALE GENOMIC DNA]</scope>
    <source>
        <strain evidence="9">MFLUCC 19-0629</strain>
    </source>
</reference>
<dbReference type="CDD" id="cd06186">
    <property type="entry name" value="NOX_Duox_like_FAD_NADP"/>
    <property type="match status" value="1"/>
</dbReference>
<keyword evidence="2" id="KW-0813">Transport</keyword>
<dbReference type="InterPro" id="IPR039261">
    <property type="entry name" value="FNR_nucleotide-bd"/>
</dbReference>
<feature type="transmembrane region" description="Helical" evidence="7">
    <location>
        <begin position="176"/>
        <end position="197"/>
    </location>
</feature>
<evidence type="ECO:0000256" key="4">
    <source>
        <dbReference type="ARBA" id="ARBA00022989"/>
    </source>
</evidence>
<dbReference type="InterPro" id="IPR051410">
    <property type="entry name" value="Ferric/Cupric_Reductase"/>
</dbReference>
<dbReference type="GO" id="GO:0006826">
    <property type="term" value="P:iron ion transport"/>
    <property type="evidence" value="ECO:0007669"/>
    <property type="project" value="TreeGrafter"/>
</dbReference>
<dbReference type="InterPro" id="IPR013130">
    <property type="entry name" value="Fe3_Rdtase_TM_dom"/>
</dbReference>
<evidence type="ECO:0000256" key="3">
    <source>
        <dbReference type="ARBA" id="ARBA00022692"/>
    </source>
</evidence>
<dbReference type="GO" id="GO:0006879">
    <property type="term" value="P:intracellular iron ion homeostasis"/>
    <property type="evidence" value="ECO:0007669"/>
    <property type="project" value="TreeGrafter"/>
</dbReference>
<comment type="caution">
    <text evidence="9">The sequence shown here is derived from an EMBL/GenBank/DDBJ whole genome shotgun (WGS) entry which is preliminary data.</text>
</comment>
<keyword evidence="3 7" id="KW-0812">Transmembrane</keyword>
<dbReference type="PANTHER" id="PTHR32361">
    <property type="entry name" value="FERRIC/CUPRIC REDUCTASE TRANSMEMBRANE COMPONENT"/>
    <property type="match status" value="1"/>
</dbReference>